<accession>A0A4Z2BR68</accession>
<evidence type="ECO:0000313" key="11">
    <source>
        <dbReference type="EMBL" id="TNM94297.1"/>
    </source>
</evidence>
<reference evidence="11 12" key="1">
    <citation type="submission" date="2019-04" db="EMBL/GenBank/DDBJ databases">
        <title>The sequence and de novo assembly of Takifugu bimaculatus genome using PacBio and Hi-C technologies.</title>
        <authorList>
            <person name="Xu P."/>
            <person name="Liu B."/>
            <person name="Zhou Z."/>
        </authorList>
    </citation>
    <scope>NUCLEOTIDE SEQUENCE [LARGE SCALE GENOMIC DNA]</scope>
    <source>
        <strain evidence="11">TB-2018</strain>
        <tissue evidence="11">Muscle</tissue>
    </source>
</reference>
<keyword evidence="4 8" id="KW-0547">Nucleotide-binding</keyword>
<dbReference type="GO" id="GO:0051301">
    <property type="term" value="P:cell division"/>
    <property type="evidence" value="ECO:0007669"/>
    <property type="project" value="UniProtKB-KW"/>
</dbReference>
<evidence type="ECO:0000256" key="4">
    <source>
        <dbReference type="ARBA" id="ARBA00022741"/>
    </source>
</evidence>
<proteinExistence type="inferred from homology"/>
<feature type="compositionally biased region" description="Low complexity" evidence="9">
    <location>
        <begin position="374"/>
        <end position="386"/>
    </location>
</feature>
<feature type="region of interest" description="Disordered" evidence="9">
    <location>
        <begin position="412"/>
        <end position="455"/>
    </location>
</feature>
<dbReference type="GO" id="GO:0005856">
    <property type="term" value="C:cytoskeleton"/>
    <property type="evidence" value="ECO:0007669"/>
    <property type="project" value="UniProtKB-SubCell"/>
</dbReference>
<gene>
    <name evidence="11" type="ORF">fugu_002473</name>
</gene>
<keyword evidence="12" id="KW-1185">Reference proteome</keyword>
<sequence length="946" mass="105164">MHSYTMSEISVNEHLEGILSDFEALKRSFDIEDADDVPPFSPPSSLSAPVSPSPSHSFVNHNNPIESRDKSGMPPSLAFNNNNNNSLVSAARHISSNPSPILKPRNLSSSLSFNRATMIKPAIHNNGSSVIRASSFQSRLNPNGLLTWPGNGNASLHSSTSSLEYSGSVGGCLSPSKPGLFPRIFPEEEHHLPQFPQLPPEKNENFENKLQPKKFSSFGNVSHSEKDQDSGIRLGVSQPSGINHCSITSLDLQIPDAEGGFANMHRGRGGDQMSPNIRHNNANWNGRHINATAYGEEGYCGTRNHHQQKVTQMLKVSHLKVKEMPRLNKFPLDLDSLVNSTSPIKVQGPSMRPHQPKPHPMSTVDHLYHPNPPSTSVSSSASLSSLESSSDTSFQHSYLSVFPCSLTPSQDTIKGPPACSPLSTEQGPQTKISLGFKGVPSVSNQSGSYSLQGDKSNLSLGDVESEASDSVGSILQRIASFSQHATPDIIQAGIQYKLMQSDAGLSSPSDTKPRWKQEVKKQKETCGKPEAGPTIPMEDTQKDKCIMGQVQEGDGMTQEQPANMNTQDSVMVQEGLDTEKEERGTEKGMDEGELQKEVQLEAELKIEFCHSEPGRQLNYIHGSDLFGYVGIEAVLDQMRNKTMKVGFDFNIIVVGQSGLGKSTLVNTLFKSKVSRKSCSPEYEAKISKTVKLQKISHVIEEKGVKMKLTVIDTPGFGDQINNDNCWEPIIKYVNEQYEKYLREELNVNRKRRIPDSRVHCCIYFLPATGHRLRSIDIEFMKRLGRIVSIVPVIAKADTLTIEERQEFKERIRQDLASNGISVYPQKEYDEDPQERIINDRIRENIPFAVVGTDKEHQVNGNKVLGRKTKWGIIEVENVEHCEFAYLRDLVIRSHLQDLKDVTHNIHYETYRMQRLNESNVNFTEAGLSTWLRDHRTAGRSGNESPL</sequence>
<dbReference type="SUPFAM" id="SSF52540">
    <property type="entry name" value="P-loop containing nucleoside triphosphate hydrolases"/>
    <property type="match status" value="1"/>
</dbReference>
<dbReference type="CDD" id="cd01850">
    <property type="entry name" value="CDC_Septin"/>
    <property type="match status" value="1"/>
</dbReference>
<keyword evidence="2" id="KW-0963">Cytoplasm</keyword>
<comment type="similarity">
    <text evidence="8">Belongs to the TRAFAC class TrmE-Era-EngA-EngB-Septin-like GTPase superfamily. Septin GTPase family.</text>
</comment>
<dbReference type="InterPro" id="IPR027417">
    <property type="entry name" value="P-loop_NTPase"/>
</dbReference>
<dbReference type="FunFam" id="3.40.50.300:FF:000143">
    <property type="entry name" value="septin-9 isoform X1"/>
    <property type="match status" value="1"/>
</dbReference>
<evidence type="ECO:0000256" key="8">
    <source>
        <dbReference type="RuleBase" id="RU004560"/>
    </source>
</evidence>
<dbReference type="GO" id="GO:0005525">
    <property type="term" value="F:GTP binding"/>
    <property type="evidence" value="ECO:0007669"/>
    <property type="project" value="UniProtKB-KW"/>
</dbReference>
<evidence type="ECO:0000256" key="7">
    <source>
        <dbReference type="ARBA" id="ARBA00023306"/>
    </source>
</evidence>
<dbReference type="InterPro" id="IPR016491">
    <property type="entry name" value="Septin"/>
</dbReference>
<dbReference type="EMBL" id="SWLE01000012">
    <property type="protein sequence ID" value="TNM94297.1"/>
    <property type="molecule type" value="Genomic_DNA"/>
</dbReference>
<evidence type="ECO:0000256" key="6">
    <source>
        <dbReference type="ARBA" id="ARBA00023212"/>
    </source>
</evidence>
<feature type="region of interest" description="Disordered" evidence="9">
    <location>
        <begin position="341"/>
        <end position="386"/>
    </location>
</feature>
<name>A0A4Z2BR68_9TELE</name>
<evidence type="ECO:0000256" key="5">
    <source>
        <dbReference type="ARBA" id="ARBA00023134"/>
    </source>
</evidence>
<evidence type="ECO:0000259" key="10">
    <source>
        <dbReference type="PROSITE" id="PS51719"/>
    </source>
</evidence>
<evidence type="ECO:0000256" key="2">
    <source>
        <dbReference type="ARBA" id="ARBA00022490"/>
    </source>
</evidence>
<dbReference type="InterPro" id="IPR030379">
    <property type="entry name" value="G_SEPTIN_dom"/>
</dbReference>
<keyword evidence="3" id="KW-0132">Cell division</keyword>
<dbReference type="PANTHER" id="PTHR18884">
    <property type="entry name" value="SEPTIN"/>
    <property type="match status" value="1"/>
</dbReference>
<feature type="region of interest" description="Disordered" evidence="9">
    <location>
        <begin position="33"/>
        <end position="80"/>
    </location>
</feature>
<protein>
    <recommendedName>
        <fullName evidence="10">Septin-type G domain-containing protein</fullName>
    </recommendedName>
</protein>
<evidence type="ECO:0000313" key="12">
    <source>
        <dbReference type="Proteomes" id="UP000516260"/>
    </source>
</evidence>
<feature type="compositionally biased region" description="Basic and acidic residues" evidence="9">
    <location>
        <begin position="511"/>
        <end position="527"/>
    </location>
</feature>
<comment type="caution">
    <text evidence="11">The sequence shown here is derived from an EMBL/GenBank/DDBJ whole genome shotgun (WGS) entry which is preliminary data.</text>
</comment>
<keyword evidence="6" id="KW-0206">Cytoskeleton</keyword>
<dbReference type="AlphaFoldDB" id="A0A4Z2BR68"/>
<comment type="subcellular location">
    <subcellularLocation>
        <location evidence="1">Cytoplasm</location>
        <location evidence="1">Cytoskeleton</location>
    </subcellularLocation>
</comment>
<organism evidence="11 12">
    <name type="scientific">Takifugu bimaculatus</name>
    <dbReference type="NCBI Taxonomy" id="433685"/>
    <lineage>
        <taxon>Eukaryota</taxon>
        <taxon>Metazoa</taxon>
        <taxon>Chordata</taxon>
        <taxon>Craniata</taxon>
        <taxon>Vertebrata</taxon>
        <taxon>Euteleostomi</taxon>
        <taxon>Actinopterygii</taxon>
        <taxon>Neopterygii</taxon>
        <taxon>Teleostei</taxon>
        <taxon>Neoteleostei</taxon>
        <taxon>Acanthomorphata</taxon>
        <taxon>Eupercaria</taxon>
        <taxon>Tetraodontiformes</taxon>
        <taxon>Tetradontoidea</taxon>
        <taxon>Tetraodontidae</taxon>
        <taxon>Takifugu</taxon>
    </lineage>
</organism>
<dbReference type="Proteomes" id="UP000516260">
    <property type="component" value="Chromosome 2"/>
</dbReference>
<feature type="compositionally biased region" description="Polar residues" evidence="9">
    <location>
        <begin position="421"/>
        <end position="432"/>
    </location>
</feature>
<evidence type="ECO:0000256" key="3">
    <source>
        <dbReference type="ARBA" id="ARBA00022618"/>
    </source>
</evidence>
<dbReference type="Pfam" id="PF00735">
    <property type="entry name" value="Septin"/>
    <property type="match status" value="1"/>
</dbReference>
<feature type="region of interest" description="Disordered" evidence="9">
    <location>
        <begin position="504"/>
        <end position="538"/>
    </location>
</feature>
<keyword evidence="5 8" id="KW-0342">GTP-binding</keyword>
<feature type="compositionally biased region" description="Polar residues" evidence="9">
    <location>
        <begin position="441"/>
        <end position="455"/>
    </location>
</feature>
<evidence type="ECO:0000256" key="9">
    <source>
        <dbReference type="SAM" id="MobiDB-lite"/>
    </source>
</evidence>
<dbReference type="Gene3D" id="3.40.50.300">
    <property type="entry name" value="P-loop containing nucleotide triphosphate hydrolases"/>
    <property type="match status" value="1"/>
</dbReference>
<dbReference type="PROSITE" id="PS51719">
    <property type="entry name" value="G_SEPTIN"/>
    <property type="match status" value="1"/>
</dbReference>
<feature type="domain" description="Septin-type G" evidence="10">
    <location>
        <begin position="645"/>
        <end position="917"/>
    </location>
</feature>
<evidence type="ECO:0000256" key="1">
    <source>
        <dbReference type="ARBA" id="ARBA00004245"/>
    </source>
</evidence>
<feature type="compositionally biased region" description="Low complexity" evidence="9">
    <location>
        <begin position="43"/>
        <end position="64"/>
    </location>
</feature>
<keyword evidence="7" id="KW-0131">Cell cycle</keyword>